<evidence type="ECO:0000313" key="2">
    <source>
        <dbReference type="Proteomes" id="UP000253606"/>
    </source>
</evidence>
<protein>
    <submittedName>
        <fullName evidence="1">Uncharacterized protein</fullName>
    </submittedName>
</protein>
<gene>
    <name evidence="1" type="ORF">ACPOL_2700</name>
</gene>
<accession>A0A2Z5FYM9</accession>
<evidence type="ECO:0000313" key="1">
    <source>
        <dbReference type="EMBL" id="AXC12013.1"/>
    </source>
</evidence>
<name>A0A2Z5FYM9_9BACT</name>
<dbReference type="Proteomes" id="UP000253606">
    <property type="component" value="Chromosome"/>
</dbReference>
<keyword evidence="2" id="KW-1185">Reference proteome</keyword>
<reference evidence="1 2" key="1">
    <citation type="journal article" date="2018" name="Front. Microbiol.">
        <title>Hydrolytic Capabilities as a Key to Environmental Success: Chitinolytic and Cellulolytic Acidobacteria From Acidic Sub-arctic Soils and Boreal Peatlands.</title>
        <authorList>
            <person name="Belova S.E."/>
            <person name="Ravin N.V."/>
            <person name="Pankratov T.A."/>
            <person name="Rakitin A.L."/>
            <person name="Ivanova A.A."/>
            <person name="Beletsky A.V."/>
            <person name="Mardanov A.V."/>
            <person name="Sinninghe Damste J.S."/>
            <person name="Dedysh S.N."/>
        </authorList>
    </citation>
    <scope>NUCLEOTIDE SEQUENCE [LARGE SCALE GENOMIC DNA]</scope>
    <source>
        <strain evidence="1 2">SBC82</strain>
    </source>
</reference>
<sequence>MYGRTVDFARWSGVLDSGGTDLITFPFNAETLRTALERAAEKTATVVAQE</sequence>
<dbReference type="AlphaFoldDB" id="A0A2Z5FYM9"/>
<organism evidence="1 2">
    <name type="scientific">Acidisarcina polymorpha</name>
    <dbReference type="NCBI Taxonomy" id="2211140"/>
    <lineage>
        <taxon>Bacteria</taxon>
        <taxon>Pseudomonadati</taxon>
        <taxon>Acidobacteriota</taxon>
        <taxon>Terriglobia</taxon>
        <taxon>Terriglobales</taxon>
        <taxon>Acidobacteriaceae</taxon>
        <taxon>Acidisarcina</taxon>
    </lineage>
</organism>
<dbReference type="KEGG" id="abas:ACPOL_2700"/>
<dbReference type="EMBL" id="CP030840">
    <property type="protein sequence ID" value="AXC12013.1"/>
    <property type="molecule type" value="Genomic_DNA"/>
</dbReference>
<proteinExistence type="predicted"/>